<reference evidence="2 3" key="1">
    <citation type="submission" date="2020-05" db="EMBL/GenBank/DDBJ databases">
        <title>Compete genome of Limnobacter sp. SAORIC-580.</title>
        <authorList>
            <person name="Song J."/>
            <person name="Cho J.-C."/>
        </authorList>
    </citation>
    <scope>NUCLEOTIDE SEQUENCE [LARGE SCALE GENOMIC DNA]</scope>
    <source>
        <strain evidence="2 3">SAORIC-580</strain>
    </source>
</reference>
<proteinExistence type="predicted"/>
<dbReference type="Proteomes" id="UP000501130">
    <property type="component" value="Chromosome"/>
</dbReference>
<organism evidence="2 3">
    <name type="scientific">Limnobacter profundi</name>
    <dbReference type="NCBI Taxonomy" id="2732163"/>
    <lineage>
        <taxon>Bacteria</taxon>
        <taxon>Pseudomonadati</taxon>
        <taxon>Pseudomonadota</taxon>
        <taxon>Betaproteobacteria</taxon>
        <taxon>Burkholderiales</taxon>
        <taxon>Burkholderiaceae</taxon>
        <taxon>Limnobacter</taxon>
    </lineage>
</organism>
<dbReference type="SUPFAM" id="SSF52833">
    <property type="entry name" value="Thioredoxin-like"/>
    <property type="match status" value="1"/>
</dbReference>
<protein>
    <submittedName>
        <fullName evidence="2">Thioredoxin fold domain-containing protein</fullName>
    </submittedName>
</protein>
<keyword evidence="3" id="KW-1185">Reference proteome</keyword>
<evidence type="ECO:0000313" key="2">
    <source>
        <dbReference type="EMBL" id="QJR29977.1"/>
    </source>
</evidence>
<dbReference type="InterPro" id="IPR012336">
    <property type="entry name" value="Thioredoxin-like_fold"/>
</dbReference>
<dbReference type="RefSeq" id="WP_171099693.1">
    <property type="nucleotide sequence ID" value="NZ_CP053084.1"/>
</dbReference>
<dbReference type="Pfam" id="PF13098">
    <property type="entry name" value="Thioredoxin_2"/>
    <property type="match status" value="1"/>
</dbReference>
<name>A0ABX6N997_9BURK</name>
<evidence type="ECO:0000259" key="1">
    <source>
        <dbReference type="Pfam" id="PF13098"/>
    </source>
</evidence>
<evidence type="ECO:0000313" key="3">
    <source>
        <dbReference type="Proteomes" id="UP000501130"/>
    </source>
</evidence>
<gene>
    <name evidence="2" type="ORF">HKT17_09810</name>
</gene>
<sequence>MDIQDAQTRGKKLLIFFHLDDCPYCAYLLKENFTEGPNRERIEAKFDVIAINVRGDLPVNWIDGTVYSEKQLARKLGVFATPAVLVMGPKPEVNKKIMGYKKPAIFMEMLGL</sequence>
<dbReference type="EMBL" id="CP053084">
    <property type="protein sequence ID" value="QJR29977.1"/>
    <property type="molecule type" value="Genomic_DNA"/>
</dbReference>
<dbReference type="Gene3D" id="3.40.30.10">
    <property type="entry name" value="Glutaredoxin"/>
    <property type="match status" value="1"/>
</dbReference>
<accession>A0ABX6N997</accession>
<dbReference type="InterPro" id="IPR036249">
    <property type="entry name" value="Thioredoxin-like_sf"/>
</dbReference>
<feature type="domain" description="Thioredoxin-like fold" evidence="1">
    <location>
        <begin position="7"/>
        <end position="110"/>
    </location>
</feature>